<dbReference type="NCBIfam" id="NF038066">
    <property type="entry name" value="MptB"/>
    <property type="match status" value="1"/>
</dbReference>
<evidence type="ECO:0000256" key="4">
    <source>
        <dbReference type="ARBA" id="ARBA00022692"/>
    </source>
</evidence>
<evidence type="ECO:0000256" key="8">
    <source>
        <dbReference type="SAM" id="Phobius"/>
    </source>
</evidence>
<evidence type="ECO:0000256" key="6">
    <source>
        <dbReference type="ARBA" id="ARBA00023136"/>
    </source>
</evidence>
<feature type="transmembrane region" description="Helical" evidence="8">
    <location>
        <begin position="175"/>
        <end position="199"/>
    </location>
</feature>
<dbReference type="AlphaFoldDB" id="A0A7K1ULP5"/>
<keyword evidence="6 8" id="KW-0472">Membrane</keyword>
<evidence type="ECO:0000256" key="7">
    <source>
        <dbReference type="ARBA" id="ARBA00043987"/>
    </source>
</evidence>
<evidence type="ECO:0000313" key="9">
    <source>
        <dbReference type="EMBL" id="MVT27407.1"/>
    </source>
</evidence>
<feature type="transmembrane region" description="Helical" evidence="8">
    <location>
        <begin position="434"/>
        <end position="452"/>
    </location>
</feature>
<feature type="transmembrane region" description="Helical" evidence="8">
    <location>
        <begin position="7"/>
        <end position="30"/>
    </location>
</feature>
<evidence type="ECO:0008006" key="11">
    <source>
        <dbReference type="Google" id="ProtNLM"/>
    </source>
</evidence>
<evidence type="ECO:0000256" key="1">
    <source>
        <dbReference type="ARBA" id="ARBA00004141"/>
    </source>
</evidence>
<feature type="transmembrane region" description="Helical" evidence="8">
    <location>
        <begin position="325"/>
        <end position="356"/>
    </location>
</feature>
<comment type="similarity">
    <text evidence="7">Belongs to the MptA/B family.</text>
</comment>
<keyword evidence="2" id="KW-0328">Glycosyltransferase</keyword>
<organism evidence="9 10">
    <name type="scientific">Nesterenkonia alkaliphila</name>
    <dbReference type="NCBI Taxonomy" id="1463631"/>
    <lineage>
        <taxon>Bacteria</taxon>
        <taxon>Bacillati</taxon>
        <taxon>Actinomycetota</taxon>
        <taxon>Actinomycetes</taxon>
        <taxon>Micrococcales</taxon>
        <taxon>Micrococcaceae</taxon>
        <taxon>Nesterenkonia</taxon>
    </lineage>
</organism>
<feature type="transmembrane region" description="Helical" evidence="8">
    <location>
        <begin position="397"/>
        <end position="422"/>
    </location>
</feature>
<dbReference type="Proteomes" id="UP000460157">
    <property type="component" value="Unassembled WGS sequence"/>
</dbReference>
<feature type="transmembrane region" description="Helical" evidence="8">
    <location>
        <begin position="464"/>
        <end position="484"/>
    </location>
</feature>
<evidence type="ECO:0000256" key="2">
    <source>
        <dbReference type="ARBA" id="ARBA00022676"/>
    </source>
</evidence>
<keyword evidence="4 8" id="KW-0812">Transmembrane</keyword>
<comment type="caution">
    <text evidence="9">The sequence shown here is derived from an EMBL/GenBank/DDBJ whole genome shotgun (WGS) entry which is preliminary data.</text>
</comment>
<evidence type="ECO:0000313" key="10">
    <source>
        <dbReference type="Proteomes" id="UP000460157"/>
    </source>
</evidence>
<dbReference type="GO" id="GO:0016757">
    <property type="term" value="F:glycosyltransferase activity"/>
    <property type="evidence" value="ECO:0007669"/>
    <property type="project" value="UniProtKB-KW"/>
</dbReference>
<accession>A0A7K1ULP5</accession>
<evidence type="ECO:0000256" key="3">
    <source>
        <dbReference type="ARBA" id="ARBA00022679"/>
    </source>
</evidence>
<keyword evidence="3" id="KW-0808">Transferase</keyword>
<keyword evidence="5 8" id="KW-1133">Transmembrane helix</keyword>
<feature type="transmembrane region" description="Helical" evidence="8">
    <location>
        <begin position="219"/>
        <end position="245"/>
    </location>
</feature>
<dbReference type="RefSeq" id="WP_157325324.1">
    <property type="nucleotide sequence ID" value="NZ_BMFX01000013.1"/>
</dbReference>
<evidence type="ECO:0000256" key="5">
    <source>
        <dbReference type="ARBA" id="ARBA00022989"/>
    </source>
</evidence>
<dbReference type="InterPro" id="IPR049829">
    <property type="entry name" value="MptA/B-like"/>
</dbReference>
<gene>
    <name evidence="9" type="ORF">GNZ21_13790</name>
</gene>
<protein>
    <recommendedName>
        <fullName evidence="11">DUF2029 domain-containing protein</fullName>
    </recommendedName>
</protein>
<feature type="transmembrane region" description="Helical" evidence="8">
    <location>
        <begin position="257"/>
        <end position="286"/>
    </location>
</feature>
<dbReference type="EMBL" id="WRPM01000098">
    <property type="protein sequence ID" value="MVT27407.1"/>
    <property type="molecule type" value="Genomic_DNA"/>
</dbReference>
<reference evidence="9 10" key="1">
    <citation type="submission" date="2019-12" db="EMBL/GenBank/DDBJ databases">
        <title>Nesterenkonia muleiensis sp. nov., a novel actinobacterium isolated from sap of Populus euphratica.</title>
        <authorList>
            <person name="Wang R."/>
        </authorList>
    </citation>
    <scope>NUCLEOTIDE SEQUENCE [LARGE SCALE GENOMIC DNA]</scope>
    <source>
        <strain evidence="9 10">F10</strain>
    </source>
</reference>
<feature type="transmembrane region" description="Helical" evidence="8">
    <location>
        <begin position="298"/>
        <end position="318"/>
    </location>
</feature>
<feature type="transmembrane region" description="Helical" evidence="8">
    <location>
        <begin position="362"/>
        <end position="385"/>
    </location>
</feature>
<dbReference type="Pfam" id="PF26314">
    <property type="entry name" value="MptA_B_family"/>
    <property type="match status" value="1"/>
</dbReference>
<keyword evidence="10" id="KW-1185">Reference proteome</keyword>
<dbReference type="OrthoDB" id="5242303at2"/>
<comment type="subcellular location">
    <subcellularLocation>
        <location evidence="1">Membrane</location>
        <topology evidence="1">Multi-pass membrane protein</topology>
    </subcellularLocation>
</comment>
<proteinExistence type="inferred from homology"/>
<sequence length="502" mass="53334">MNTAPRGVILYGLLGSLLILFGSLGAGWLVTDSPLNRWDPVIWMRAEVGGVVLSVTALTAGCWVLLHAWLRLKHAIDQDAARRTALRTVTSAALIWSAPQLLAAPIFSRDVFAYLNQGRLVLMGENPYTTGVSALENWFQLGTDQLWAEDPTPYGPLFLWIGAGVMDITGESAELAILLFRLVCAAGMALILVMVPLLARMLGADPAKAQWVASANPLLIISFISSVHNDALMVGLALASTWLALRAGRCTGSAHLLLGLAAVLLMVASIGTKLITLVMLPFIALLWAGPAAGWVKRFIYWGLTAALAGAALLGIGAAGGYGLDWIIVLAGAGSGASFWAPLAILATPFAVLLLLLGQSPDAAYDLASLIGRLAAVAVVLFLMFWGSGHRIYHRMMWAFAAVVLLSPLIQPWYLLWILPLFAAAGALTGPSRRWPLILTVAGTGFFLAQGAADQLFIHQFLELGSAMVILSVGVSVLSATIIWFTDSRARSVVLSSAPQPAR</sequence>
<feature type="transmembrane region" description="Helical" evidence="8">
    <location>
        <begin position="42"/>
        <end position="66"/>
    </location>
</feature>
<name>A0A7K1ULP5_9MICC</name>
<dbReference type="GO" id="GO:0016020">
    <property type="term" value="C:membrane"/>
    <property type="evidence" value="ECO:0007669"/>
    <property type="project" value="UniProtKB-SubCell"/>
</dbReference>